<name>A0A1S6KV91_9CAUD</name>
<sequence>MNLLFNITSKDKSPEHFIVDGELATPGDIQVILLADYAITLTDEELFNLIITDTGKGSRQTDSGDTEEVTITMVETDLDPED</sequence>
<dbReference type="EMBL" id="KY363465">
    <property type="protein sequence ID" value="AQT25335.1"/>
    <property type="molecule type" value="Genomic_DNA"/>
</dbReference>
<evidence type="ECO:0000313" key="2">
    <source>
        <dbReference type="EMBL" id="AQT25335.1"/>
    </source>
</evidence>
<accession>A0A1S6KV91</accession>
<keyword evidence="3" id="KW-1185">Reference proteome</keyword>
<organism evidence="2 3">
    <name type="scientific">Providencia phage vB_PreS_PR1</name>
    <dbReference type="NCBI Taxonomy" id="1931407"/>
    <lineage>
        <taxon>Viruses</taxon>
        <taxon>Duplodnaviria</taxon>
        <taxon>Heunggongvirae</taxon>
        <taxon>Uroviricota</taxon>
        <taxon>Caudoviricetes</taxon>
        <taxon>Demerecviridae</taxon>
        <taxon>Priunavirus</taxon>
        <taxon>Priunavirus PR1</taxon>
    </lineage>
</organism>
<evidence type="ECO:0000313" key="3">
    <source>
        <dbReference type="Proteomes" id="UP000222417"/>
    </source>
</evidence>
<feature type="region of interest" description="Disordered" evidence="1">
    <location>
        <begin position="55"/>
        <end position="82"/>
    </location>
</feature>
<protein>
    <submittedName>
        <fullName evidence="2">Uncharacterized protein</fullName>
    </submittedName>
</protein>
<proteinExistence type="predicted"/>
<gene>
    <name evidence="2" type="ORF">PR1_86</name>
</gene>
<dbReference type="Proteomes" id="UP000222417">
    <property type="component" value="Segment"/>
</dbReference>
<evidence type="ECO:0000256" key="1">
    <source>
        <dbReference type="SAM" id="MobiDB-lite"/>
    </source>
</evidence>
<reference evidence="2 3" key="1">
    <citation type="submission" date="2016-12" db="EMBL/GenBank/DDBJ databases">
        <title>Providencia rettgeri phage vB-PreS_PR1 - a deep-branching member of the T5-like siphoviruses.</title>
        <authorList>
            <person name="Oliveira H."/>
            <person name="Pinto G."/>
            <person name="Hendrix H."/>
            <person name="Noben J.-P."/>
            <person name="Gawor J."/>
            <person name="Lobocka M."/>
            <person name="Lavigne R."/>
            <person name="Azeredo J."/>
        </authorList>
    </citation>
    <scope>NUCLEOTIDE SEQUENCE [LARGE SCALE GENOMIC DNA]</scope>
</reference>